<dbReference type="InterPro" id="IPR045344">
    <property type="entry name" value="C-JID"/>
</dbReference>
<dbReference type="Gene3D" id="3.40.50.300">
    <property type="entry name" value="P-loop containing nucleotide triphosphate hydrolases"/>
    <property type="match status" value="1"/>
</dbReference>
<dbReference type="InterPro" id="IPR058546">
    <property type="entry name" value="RPS4B/Roq1-like_LRR"/>
</dbReference>
<comment type="caution">
    <text evidence="9">The sequence shown here is derived from an EMBL/GenBank/DDBJ whole genome shotgun (WGS) entry which is preliminary data.</text>
</comment>
<dbReference type="Pfam" id="PF00931">
    <property type="entry name" value="NB-ARC"/>
    <property type="match status" value="1"/>
</dbReference>
<evidence type="ECO:0000313" key="9">
    <source>
        <dbReference type="EMBL" id="KAJ7951587.1"/>
    </source>
</evidence>
<dbReference type="InterPro" id="IPR044974">
    <property type="entry name" value="Disease_R_plants"/>
</dbReference>
<dbReference type="Gene3D" id="1.10.8.430">
    <property type="entry name" value="Helical domain of apoptotic protease-activating factors"/>
    <property type="match status" value="1"/>
</dbReference>
<dbReference type="EC" id="3.2.2.6" evidence="1"/>
<dbReference type="GO" id="GO:0061809">
    <property type="term" value="F:NAD+ nucleosidase activity, cyclic ADP-ribose generating"/>
    <property type="evidence" value="ECO:0007669"/>
    <property type="project" value="UniProtKB-EC"/>
</dbReference>
<keyword evidence="10" id="KW-1185">Reference proteome</keyword>
<dbReference type="Pfam" id="PF23282">
    <property type="entry name" value="WHD_ROQ1"/>
    <property type="match status" value="1"/>
</dbReference>
<keyword evidence="3" id="KW-0677">Repeat</keyword>
<accession>A0AAD7L5C8</accession>
<dbReference type="InterPro" id="IPR042197">
    <property type="entry name" value="Apaf_helical"/>
</dbReference>
<dbReference type="PANTHER" id="PTHR11017:SF479">
    <property type="entry name" value="DISEASE RESISTANCE PROTEIN (TIR-NBS-LRR CLASS) FAMILY"/>
    <property type="match status" value="1"/>
</dbReference>
<dbReference type="Pfam" id="PF20160">
    <property type="entry name" value="C-JID"/>
    <property type="match status" value="1"/>
</dbReference>
<dbReference type="PANTHER" id="PTHR11017">
    <property type="entry name" value="LEUCINE-RICH REPEAT-CONTAINING PROTEIN"/>
    <property type="match status" value="1"/>
</dbReference>
<dbReference type="Pfam" id="PF01582">
    <property type="entry name" value="TIR"/>
    <property type="match status" value="1"/>
</dbReference>
<dbReference type="SUPFAM" id="SSF52200">
    <property type="entry name" value="Toll/Interleukin receptor TIR domain"/>
    <property type="match status" value="1"/>
</dbReference>
<dbReference type="InterPro" id="IPR035897">
    <property type="entry name" value="Toll_tir_struct_dom_sf"/>
</dbReference>
<dbReference type="FunFam" id="3.80.10.10:FF:000386">
    <property type="entry name" value="Disease resistance protein RPS4"/>
    <property type="match status" value="1"/>
</dbReference>
<protein>
    <recommendedName>
        <fullName evidence="1">ADP-ribosyl cyclase/cyclic ADP-ribose hydrolase</fullName>
        <ecNumber evidence="1">3.2.2.6</ecNumber>
    </recommendedName>
</protein>
<evidence type="ECO:0000256" key="5">
    <source>
        <dbReference type="ARBA" id="ARBA00022821"/>
    </source>
</evidence>
<dbReference type="SUPFAM" id="SSF52540">
    <property type="entry name" value="P-loop containing nucleoside triphosphate hydrolases"/>
    <property type="match status" value="1"/>
</dbReference>
<evidence type="ECO:0000256" key="7">
    <source>
        <dbReference type="ARBA" id="ARBA00047304"/>
    </source>
</evidence>
<evidence type="ECO:0000256" key="2">
    <source>
        <dbReference type="ARBA" id="ARBA00022614"/>
    </source>
</evidence>
<dbReference type="InterPro" id="IPR027417">
    <property type="entry name" value="P-loop_NTPase"/>
</dbReference>
<dbReference type="GO" id="GO:0007165">
    <property type="term" value="P:signal transduction"/>
    <property type="evidence" value="ECO:0007669"/>
    <property type="project" value="InterPro"/>
</dbReference>
<dbReference type="Pfam" id="PF07725">
    <property type="entry name" value="LRR_3"/>
    <property type="match status" value="1"/>
</dbReference>
<evidence type="ECO:0000256" key="1">
    <source>
        <dbReference type="ARBA" id="ARBA00011982"/>
    </source>
</evidence>
<dbReference type="InterPro" id="IPR058192">
    <property type="entry name" value="WHD_ROQ1-like"/>
</dbReference>
<keyword evidence="5" id="KW-0611">Plant defense</keyword>
<evidence type="ECO:0000313" key="10">
    <source>
        <dbReference type="Proteomes" id="UP001163823"/>
    </source>
</evidence>
<dbReference type="InterPro" id="IPR032675">
    <property type="entry name" value="LRR_dom_sf"/>
</dbReference>
<keyword evidence="6" id="KW-0520">NAD</keyword>
<dbReference type="SUPFAM" id="SSF46785">
    <property type="entry name" value="Winged helix' DNA-binding domain"/>
    <property type="match status" value="1"/>
</dbReference>
<dbReference type="PROSITE" id="PS50104">
    <property type="entry name" value="TIR"/>
    <property type="match status" value="1"/>
</dbReference>
<keyword evidence="4" id="KW-0378">Hydrolase</keyword>
<comment type="catalytic activity">
    <reaction evidence="7">
        <text>NAD(+) + H2O = ADP-D-ribose + nicotinamide + H(+)</text>
        <dbReference type="Rhea" id="RHEA:16301"/>
        <dbReference type="ChEBI" id="CHEBI:15377"/>
        <dbReference type="ChEBI" id="CHEBI:15378"/>
        <dbReference type="ChEBI" id="CHEBI:17154"/>
        <dbReference type="ChEBI" id="CHEBI:57540"/>
        <dbReference type="ChEBI" id="CHEBI:57967"/>
        <dbReference type="EC" id="3.2.2.6"/>
    </reaction>
    <physiologicalReaction direction="left-to-right" evidence="7">
        <dbReference type="Rhea" id="RHEA:16302"/>
    </physiologicalReaction>
</comment>
<dbReference type="Pfam" id="PF23286">
    <property type="entry name" value="LRR_13"/>
    <property type="match status" value="1"/>
</dbReference>
<dbReference type="GO" id="GO:0006952">
    <property type="term" value="P:defense response"/>
    <property type="evidence" value="ECO:0007669"/>
    <property type="project" value="UniProtKB-KW"/>
</dbReference>
<dbReference type="InterPro" id="IPR036390">
    <property type="entry name" value="WH_DNA-bd_sf"/>
</dbReference>
<dbReference type="Gene3D" id="3.40.50.10140">
    <property type="entry name" value="Toll/interleukin-1 receptor homology (TIR) domain"/>
    <property type="match status" value="1"/>
</dbReference>
<evidence type="ECO:0000256" key="4">
    <source>
        <dbReference type="ARBA" id="ARBA00022801"/>
    </source>
</evidence>
<dbReference type="SUPFAM" id="SSF52058">
    <property type="entry name" value="L domain-like"/>
    <property type="match status" value="2"/>
</dbReference>
<name>A0AAD7L5C8_QUISA</name>
<dbReference type="PRINTS" id="PR00364">
    <property type="entry name" value="DISEASERSIST"/>
</dbReference>
<proteinExistence type="predicted"/>
<keyword evidence="2" id="KW-0433">Leucine-rich repeat</keyword>
<dbReference type="AlphaFoldDB" id="A0AAD7L5C8"/>
<dbReference type="Gene3D" id="3.80.10.10">
    <property type="entry name" value="Ribonuclease Inhibitor"/>
    <property type="match status" value="3"/>
</dbReference>
<evidence type="ECO:0000256" key="3">
    <source>
        <dbReference type="ARBA" id="ARBA00022737"/>
    </source>
</evidence>
<dbReference type="InterPro" id="IPR002182">
    <property type="entry name" value="NB-ARC"/>
</dbReference>
<sequence length="1174" mass="133641">MGQILIPVFYKIDPSHVRHQRGTYADAFAKHEQDPKKDTNLVQKWKDALSKTPDLAGLVSSNYSLEADFVDKITEVVFDQLSAVMAKNAYDPNNDLVGIERHIDKVESLLNIDSEDVRIVGIWGIGGIGKTTIANAVYNKLQYNKLQSKFDSYYFVADVREDSKKRSLKVLRDELLSKILNQSIHVPTPDLPPDIKTWLRRRKVLVVLDDVNELKELDYLAGREYLENWFGLGSRFIVTTRNRRVFREKDKIYDAEKLRDDEALELFSYHAFNKKQPESEYMGISNRVLSYAEGIPLFLKLLGLNLAHFGNPEKWEDELKNLKKIEGIHAVLSWSYQGLDAAQKRIFLDVACFFKGEDREFVIRILDGCGFSAESGLRDLADKSLVTISKKDTIEMHDLIQNMGRDLVCQPFITNPEKRSRLWIPADVFNVLSHNMGLTEIEGIFLDMSQIREIDLNPETFARLQNLRLLRFYNSYLEDRPKVRLSRDLQCLPSNLRYLYWHGYPSKSLPSSFSPENLVELIMPYSNAEQLWESIQHLPNLKKIDLSYSRKLTKIPNLSYAPNIESINLENCTSLGRVPPSIQSVRKLIHLNLRYCKSLKSIQNKNSRSLPKDIQLSSLKNLCIEGCSSLKNFHLFAENLEVLHLGGTAIQELDMSNGRLDKLVELVLDNCKQLKNLPPTGICKLKSLRKFSLSGCSKLESFPEILVSMESLEYLNLKVTGIKELSSSVHLLHKLSELVLSNCRKLEKLPSSICKLKSLILLNLSNCSNFKVFPEISETMESLEVLVLVKTGIEELPASIRHLTKLKTLDLDGCEYLQVLPSSICNLHCLETLSLSWCPRIEKLPPLGDMCSLKKLYLNHCTNLLDIPDNIGLLKSLSHLSLKGSNIKSIPTSIKDLSTLISLDLSDCKKLQSLPELPPFLQHLYVLDCPSLATVSSSEIASRKDSGTSLGYNNNEVLAFNNCLKLDQNSCRNIVTDAQQRVQLMATPSSSAIPRSLVICFPGNDIPEWFKFQSMGTVSSVAVNLPPNWFNPKLTGFAVCLVAAFENVYERKAYTDIRFRCHLKTDSLDMHFCSTAFLQSSLGHGFRYFDSDHVFIWYDHKSFKQALNEMTTVATSHLSTNLELDDFYYPVDTFKVKKFGVRLLYDREEENAKILKSRMIQPVQVELSVLARKS</sequence>
<dbReference type="GO" id="GO:0043531">
    <property type="term" value="F:ADP binding"/>
    <property type="evidence" value="ECO:0007669"/>
    <property type="project" value="InterPro"/>
</dbReference>
<dbReference type="InterPro" id="IPR000157">
    <property type="entry name" value="TIR_dom"/>
</dbReference>
<gene>
    <name evidence="9" type="ORF">O6P43_027609</name>
</gene>
<feature type="domain" description="TIR" evidence="8">
    <location>
        <begin position="1"/>
        <end position="81"/>
    </location>
</feature>
<reference evidence="9" key="1">
    <citation type="journal article" date="2023" name="Science">
        <title>Elucidation of the pathway for biosynthesis of saponin adjuvants from the soapbark tree.</title>
        <authorList>
            <person name="Reed J."/>
            <person name="Orme A."/>
            <person name="El-Demerdash A."/>
            <person name="Owen C."/>
            <person name="Martin L.B.B."/>
            <person name="Misra R.C."/>
            <person name="Kikuchi S."/>
            <person name="Rejzek M."/>
            <person name="Martin A.C."/>
            <person name="Harkess A."/>
            <person name="Leebens-Mack J."/>
            <person name="Louveau T."/>
            <person name="Stephenson M.J."/>
            <person name="Osbourn A."/>
        </authorList>
    </citation>
    <scope>NUCLEOTIDE SEQUENCE</scope>
    <source>
        <strain evidence="9">S10</strain>
    </source>
</reference>
<evidence type="ECO:0000256" key="6">
    <source>
        <dbReference type="ARBA" id="ARBA00023027"/>
    </source>
</evidence>
<dbReference type="InterPro" id="IPR011713">
    <property type="entry name" value="Leu-rich_rpt_3"/>
</dbReference>
<organism evidence="9 10">
    <name type="scientific">Quillaja saponaria</name>
    <name type="common">Soap bark tree</name>
    <dbReference type="NCBI Taxonomy" id="32244"/>
    <lineage>
        <taxon>Eukaryota</taxon>
        <taxon>Viridiplantae</taxon>
        <taxon>Streptophyta</taxon>
        <taxon>Embryophyta</taxon>
        <taxon>Tracheophyta</taxon>
        <taxon>Spermatophyta</taxon>
        <taxon>Magnoliopsida</taxon>
        <taxon>eudicotyledons</taxon>
        <taxon>Gunneridae</taxon>
        <taxon>Pentapetalae</taxon>
        <taxon>rosids</taxon>
        <taxon>fabids</taxon>
        <taxon>Fabales</taxon>
        <taxon>Quillajaceae</taxon>
        <taxon>Quillaja</taxon>
    </lineage>
</organism>
<dbReference type="EMBL" id="JARAOO010000011">
    <property type="protein sequence ID" value="KAJ7951587.1"/>
    <property type="molecule type" value="Genomic_DNA"/>
</dbReference>
<evidence type="ECO:0000259" key="8">
    <source>
        <dbReference type="PROSITE" id="PS50104"/>
    </source>
</evidence>
<dbReference type="KEGG" id="qsa:O6P43_027609"/>
<dbReference type="Proteomes" id="UP001163823">
    <property type="component" value="Chromosome 11"/>
</dbReference>